<accession>A0A255FY55</accession>
<protein>
    <submittedName>
        <fullName evidence="3">Mannose-1-phosphate guanylyltransferase</fullName>
    </submittedName>
</protein>
<keyword evidence="4" id="KW-1185">Reference proteome</keyword>
<dbReference type="InterPro" id="IPR054566">
    <property type="entry name" value="ManC/GMP-like_b-helix"/>
</dbReference>
<reference evidence="3 4" key="1">
    <citation type="submission" date="2017-07" db="EMBL/GenBank/DDBJ databases">
        <title>Draft whole genome sequences of clinical Proprionibacteriaceae strains.</title>
        <authorList>
            <person name="Bernier A.-M."/>
            <person name="Bernard K."/>
            <person name="Domingo M.-C."/>
        </authorList>
    </citation>
    <scope>NUCLEOTIDE SEQUENCE [LARGE SCALE GENOMIC DNA]</scope>
    <source>
        <strain evidence="3 4">NML 030167</strain>
    </source>
</reference>
<gene>
    <name evidence="3" type="ORF">CGZ94_19005</name>
</gene>
<name>A0A255FY55_9ACTN</name>
<dbReference type="SUPFAM" id="SSF53448">
    <property type="entry name" value="Nucleotide-diphospho-sugar transferases"/>
    <property type="match status" value="1"/>
</dbReference>
<dbReference type="GO" id="GO:0009298">
    <property type="term" value="P:GDP-mannose biosynthetic process"/>
    <property type="evidence" value="ECO:0007669"/>
    <property type="project" value="TreeGrafter"/>
</dbReference>
<feature type="domain" description="MannoseP isomerase/GMP-like beta-helix" evidence="2">
    <location>
        <begin position="298"/>
        <end position="351"/>
    </location>
</feature>
<dbReference type="PANTHER" id="PTHR46390">
    <property type="entry name" value="MANNOSE-1-PHOSPHATE GUANYLYLTRANSFERASE"/>
    <property type="match status" value="1"/>
</dbReference>
<dbReference type="AlphaFoldDB" id="A0A255FY55"/>
<proteinExistence type="predicted"/>
<comment type="caution">
    <text evidence="3">The sequence shown here is derived from an EMBL/GenBank/DDBJ whole genome shotgun (WGS) entry which is preliminary data.</text>
</comment>
<dbReference type="InterPro" id="IPR005835">
    <property type="entry name" value="NTP_transferase_dom"/>
</dbReference>
<dbReference type="Proteomes" id="UP000215896">
    <property type="component" value="Unassembled WGS sequence"/>
</dbReference>
<evidence type="ECO:0000259" key="2">
    <source>
        <dbReference type="Pfam" id="PF22640"/>
    </source>
</evidence>
<dbReference type="Pfam" id="PF22640">
    <property type="entry name" value="ManC_GMP_beta-helix"/>
    <property type="match status" value="1"/>
</dbReference>
<dbReference type="Gene3D" id="3.90.550.10">
    <property type="entry name" value="Spore Coat Polysaccharide Biosynthesis Protein SpsA, Chain A"/>
    <property type="match status" value="1"/>
</dbReference>
<feature type="domain" description="Nucleotidyl transferase" evidence="1">
    <location>
        <begin position="4"/>
        <end position="286"/>
    </location>
</feature>
<dbReference type="RefSeq" id="WP_094355769.1">
    <property type="nucleotide sequence ID" value="NZ_NMVK01000004.1"/>
</dbReference>
<keyword evidence="3" id="KW-0548">Nucleotidyltransferase</keyword>
<dbReference type="OrthoDB" id="9806359at2"/>
<dbReference type="GO" id="GO:0004475">
    <property type="term" value="F:mannose-1-phosphate guanylyltransferase (GTP) activity"/>
    <property type="evidence" value="ECO:0007669"/>
    <property type="project" value="InterPro"/>
</dbReference>
<evidence type="ECO:0000259" key="1">
    <source>
        <dbReference type="Pfam" id="PF00483"/>
    </source>
</evidence>
<dbReference type="InterPro" id="IPR029044">
    <property type="entry name" value="Nucleotide-diphossugar_trans"/>
</dbReference>
<evidence type="ECO:0000313" key="4">
    <source>
        <dbReference type="Proteomes" id="UP000215896"/>
    </source>
</evidence>
<dbReference type="EMBL" id="NMVO01000018">
    <property type="protein sequence ID" value="OYO08617.1"/>
    <property type="molecule type" value="Genomic_DNA"/>
</dbReference>
<organism evidence="3 4">
    <name type="scientific">Enemella evansiae</name>
    <dbReference type="NCBI Taxonomy" id="2016499"/>
    <lineage>
        <taxon>Bacteria</taxon>
        <taxon>Bacillati</taxon>
        <taxon>Actinomycetota</taxon>
        <taxon>Actinomycetes</taxon>
        <taxon>Propionibacteriales</taxon>
        <taxon>Propionibacteriaceae</taxon>
        <taxon>Enemella</taxon>
    </lineage>
</organism>
<dbReference type="SUPFAM" id="SSF159283">
    <property type="entry name" value="Guanosine diphospho-D-mannose pyrophosphorylase/mannose-6-phosphate isomerase linker domain"/>
    <property type="match status" value="1"/>
</dbReference>
<evidence type="ECO:0000313" key="3">
    <source>
        <dbReference type="EMBL" id="OYO08617.1"/>
    </source>
</evidence>
<dbReference type="CDD" id="cd02509">
    <property type="entry name" value="GDP-M1P_Guanylyltransferase"/>
    <property type="match status" value="1"/>
</dbReference>
<keyword evidence="3" id="KW-0808">Transferase</keyword>
<dbReference type="PANTHER" id="PTHR46390:SF1">
    <property type="entry name" value="MANNOSE-1-PHOSPHATE GUANYLYLTRANSFERASE"/>
    <property type="match status" value="1"/>
</dbReference>
<sequence length="361" mass="39159">MRYVVIMAGGSGKRLWPLSRQGMPKQMLHLVGDRSLLRMAFERVVDVVGAEQVWVCTGGEYADTVRSELPEMPADQVLGEPVGRDSLNAVAWPAAVLAAKDPEAVVAMVTADQIMQPVDVFQQALRTGFEVAESDATALVTFGVVPNTPHTGYGYLHQGKAVNGDQNVRHVVEFKEKPDRETAERYVASGEYWWNAGMFVWQATTLLGQLEKLVPDCYEIVQTLAAEPEKLAELFPKLPKISVDYAVMEPVSLGRGTEGSHVVAVRLPITWHDVGGFPALAEHLKHDDDGNAREGCTVVMDASHNLVINKGGDGKLVAVLGMTDTIVVQTDDITLVCPSGRAEQVKALVAQVAEELGESYA</sequence>
<dbReference type="InterPro" id="IPR049577">
    <property type="entry name" value="GMPP_N"/>
</dbReference>
<dbReference type="InterPro" id="IPR051161">
    <property type="entry name" value="Mannose-6P_isomerase_type2"/>
</dbReference>
<dbReference type="Pfam" id="PF00483">
    <property type="entry name" value="NTP_transferase"/>
    <property type="match status" value="1"/>
</dbReference>